<reference evidence="12 13" key="1">
    <citation type="submission" date="2020-01" db="EMBL/GenBank/DDBJ databases">
        <title>Frigidibacter albus SP32T (=CGMCC 1.13995T).</title>
        <authorList>
            <person name="Liao X."/>
        </authorList>
    </citation>
    <scope>NUCLEOTIDE SEQUENCE [LARGE SCALE GENOMIC DNA]</scope>
    <source>
        <strain evidence="12 13">SP32</strain>
    </source>
</reference>
<gene>
    <name evidence="12" type="ORF">GS660_16310</name>
</gene>
<evidence type="ECO:0000259" key="11">
    <source>
        <dbReference type="PROSITE" id="PS51195"/>
    </source>
</evidence>
<dbReference type="SMART" id="SM00490">
    <property type="entry name" value="HELICc"/>
    <property type="match status" value="1"/>
</dbReference>
<dbReference type="PROSITE" id="PS00039">
    <property type="entry name" value="DEAD_ATP_HELICASE"/>
    <property type="match status" value="1"/>
</dbReference>
<dbReference type="InterPro" id="IPR014014">
    <property type="entry name" value="RNA_helicase_DEAD_Q_motif"/>
</dbReference>
<evidence type="ECO:0000256" key="2">
    <source>
        <dbReference type="ARBA" id="ARBA00022801"/>
    </source>
</evidence>
<feature type="domain" description="Helicase C-terminal" evidence="10">
    <location>
        <begin position="234"/>
        <end position="380"/>
    </location>
</feature>
<dbReference type="InterPro" id="IPR050079">
    <property type="entry name" value="DEAD_box_RNA_helicase"/>
</dbReference>
<dbReference type="AlphaFoldDB" id="A0A6L8VMR2"/>
<dbReference type="PROSITE" id="PS51195">
    <property type="entry name" value="Q_MOTIF"/>
    <property type="match status" value="1"/>
</dbReference>
<dbReference type="GO" id="GO:0003724">
    <property type="term" value="F:RNA helicase activity"/>
    <property type="evidence" value="ECO:0007669"/>
    <property type="project" value="InterPro"/>
</dbReference>
<dbReference type="EMBL" id="WWNR01000011">
    <property type="protein sequence ID" value="MZQ90659.1"/>
    <property type="molecule type" value="Genomic_DNA"/>
</dbReference>
<feature type="compositionally biased region" description="Basic and acidic residues" evidence="8">
    <location>
        <begin position="544"/>
        <end position="566"/>
    </location>
</feature>
<dbReference type="Gene3D" id="3.40.50.300">
    <property type="entry name" value="P-loop containing nucleotide triphosphate hydrolases"/>
    <property type="match status" value="2"/>
</dbReference>
<dbReference type="InterPro" id="IPR001650">
    <property type="entry name" value="Helicase_C-like"/>
</dbReference>
<evidence type="ECO:0000256" key="8">
    <source>
        <dbReference type="SAM" id="MobiDB-lite"/>
    </source>
</evidence>
<proteinExistence type="inferred from homology"/>
<dbReference type="OrthoDB" id="9805696at2"/>
<dbReference type="GO" id="GO:0005829">
    <property type="term" value="C:cytosol"/>
    <property type="evidence" value="ECO:0007669"/>
    <property type="project" value="TreeGrafter"/>
</dbReference>
<accession>A0A6L8VMR2</accession>
<dbReference type="SMART" id="SM00487">
    <property type="entry name" value="DEXDc"/>
    <property type="match status" value="1"/>
</dbReference>
<dbReference type="PANTHER" id="PTHR47959:SF1">
    <property type="entry name" value="ATP-DEPENDENT RNA HELICASE DBPA"/>
    <property type="match status" value="1"/>
</dbReference>
<feature type="short sequence motif" description="Q motif" evidence="6">
    <location>
        <begin position="1"/>
        <end position="28"/>
    </location>
</feature>
<keyword evidence="4 7" id="KW-0067">ATP-binding</keyword>
<dbReference type="InterPro" id="IPR011545">
    <property type="entry name" value="DEAD/DEAH_box_helicase_dom"/>
</dbReference>
<keyword evidence="13" id="KW-1185">Reference proteome</keyword>
<dbReference type="Proteomes" id="UP000477083">
    <property type="component" value="Unassembled WGS sequence"/>
</dbReference>
<organism evidence="12 13">
    <name type="scientific">Frigidibacter albus</name>
    <dbReference type="NCBI Taxonomy" id="1465486"/>
    <lineage>
        <taxon>Bacteria</taxon>
        <taxon>Pseudomonadati</taxon>
        <taxon>Pseudomonadota</taxon>
        <taxon>Alphaproteobacteria</taxon>
        <taxon>Rhodobacterales</taxon>
        <taxon>Paracoccaceae</taxon>
        <taxon>Frigidibacter</taxon>
    </lineage>
</organism>
<feature type="domain" description="Helicase ATP-binding" evidence="9">
    <location>
        <begin position="31"/>
        <end position="207"/>
    </location>
</feature>
<evidence type="ECO:0000259" key="10">
    <source>
        <dbReference type="PROSITE" id="PS51194"/>
    </source>
</evidence>
<dbReference type="GO" id="GO:0005524">
    <property type="term" value="F:ATP binding"/>
    <property type="evidence" value="ECO:0007669"/>
    <property type="project" value="UniProtKB-KW"/>
</dbReference>
<evidence type="ECO:0000259" key="9">
    <source>
        <dbReference type="PROSITE" id="PS51192"/>
    </source>
</evidence>
<dbReference type="RefSeq" id="WP_161348040.1">
    <property type="nucleotide sequence ID" value="NZ_BMGW01000011.1"/>
</dbReference>
<evidence type="ECO:0000256" key="1">
    <source>
        <dbReference type="ARBA" id="ARBA00022741"/>
    </source>
</evidence>
<dbReference type="CDD" id="cd12252">
    <property type="entry name" value="RRM_DbpA"/>
    <property type="match status" value="1"/>
</dbReference>
<protein>
    <submittedName>
        <fullName evidence="12">DEAD/DEAH box helicase</fullName>
    </submittedName>
</protein>
<dbReference type="InterPro" id="IPR027417">
    <property type="entry name" value="P-loop_NTPase"/>
</dbReference>
<dbReference type="PROSITE" id="PS51194">
    <property type="entry name" value="HELICASE_CTER"/>
    <property type="match status" value="1"/>
</dbReference>
<dbReference type="GO" id="GO:0003676">
    <property type="term" value="F:nucleic acid binding"/>
    <property type="evidence" value="ECO:0007669"/>
    <property type="project" value="InterPro"/>
</dbReference>
<dbReference type="PROSITE" id="PS51192">
    <property type="entry name" value="HELICASE_ATP_BIND_1"/>
    <property type="match status" value="1"/>
</dbReference>
<dbReference type="Pfam" id="PF03880">
    <property type="entry name" value="DbpA"/>
    <property type="match status" value="1"/>
</dbReference>
<evidence type="ECO:0000313" key="12">
    <source>
        <dbReference type="EMBL" id="MZQ90659.1"/>
    </source>
</evidence>
<dbReference type="GO" id="GO:0016787">
    <property type="term" value="F:hydrolase activity"/>
    <property type="evidence" value="ECO:0007669"/>
    <property type="project" value="UniProtKB-KW"/>
</dbReference>
<keyword evidence="1 7" id="KW-0547">Nucleotide-binding</keyword>
<feature type="region of interest" description="Disordered" evidence="8">
    <location>
        <begin position="525"/>
        <end position="651"/>
    </location>
</feature>
<dbReference type="InterPro" id="IPR005580">
    <property type="entry name" value="DbpA/CsdA_RNA-bd_dom"/>
</dbReference>
<comment type="caution">
    <text evidence="12">The sequence shown here is derived from an EMBL/GenBank/DDBJ whole genome shotgun (WGS) entry which is preliminary data.</text>
</comment>
<dbReference type="PANTHER" id="PTHR47959">
    <property type="entry name" value="ATP-DEPENDENT RNA HELICASE RHLE-RELATED"/>
    <property type="match status" value="1"/>
</dbReference>
<keyword evidence="3 7" id="KW-0347">Helicase</keyword>
<evidence type="ECO:0000313" key="13">
    <source>
        <dbReference type="Proteomes" id="UP000477083"/>
    </source>
</evidence>
<dbReference type="CDD" id="cd00268">
    <property type="entry name" value="DEADc"/>
    <property type="match status" value="1"/>
</dbReference>
<evidence type="ECO:0000256" key="4">
    <source>
        <dbReference type="ARBA" id="ARBA00022840"/>
    </source>
</evidence>
<keyword evidence="2 7" id="KW-0378">Hydrolase</keyword>
<dbReference type="InterPro" id="IPR044742">
    <property type="entry name" value="DEAD/DEAH_RhlB"/>
</dbReference>
<evidence type="ECO:0000256" key="5">
    <source>
        <dbReference type="ARBA" id="ARBA00038437"/>
    </source>
</evidence>
<dbReference type="InterPro" id="IPR014001">
    <property type="entry name" value="Helicase_ATP-bd"/>
</dbReference>
<dbReference type="SUPFAM" id="SSF52540">
    <property type="entry name" value="P-loop containing nucleoside triphosphate hydrolases"/>
    <property type="match status" value="1"/>
</dbReference>
<comment type="similarity">
    <text evidence="5 7">Belongs to the DEAD box helicase family.</text>
</comment>
<dbReference type="CDD" id="cd18787">
    <property type="entry name" value="SF2_C_DEAD"/>
    <property type="match status" value="1"/>
</dbReference>
<evidence type="ECO:0000256" key="3">
    <source>
        <dbReference type="ARBA" id="ARBA00022806"/>
    </source>
</evidence>
<evidence type="ECO:0000256" key="6">
    <source>
        <dbReference type="PROSITE-ProRule" id="PRU00552"/>
    </source>
</evidence>
<feature type="domain" description="DEAD-box RNA helicase Q" evidence="11">
    <location>
        <begin position="1"/>
        <end position="28"/>
    </location>
</feature>
<dbReference type="Pfam" id="PF00270">
    <property type="entry name" value="DEAD"/>
    <property type="match status" value="1"/>
</dbReference>
<evidence type="ECO:0000256" key="7">
    <source>
        <dbReference type="RuleBase" id="RU000492"/>
    </source>
</evidence>
<name>A0A6L8VMR2_9RHOB</name>
<dbReference type="InterPro" id="IPR000629">
    <property type="entry name" value="RNA-helicase_DEAD-box_CS"/>
</dbReference>
<sequence>MIEFDGIHPALSEALTEKGYTSLTPVQEAVLDPAVAGADLLVSAQTGSGKTVAFGLAMAADLLGEDRRFSHAALPAALIVAPTRELALQVRRELEWLYTPAGAVIASCVGGMDARSERRVLERGAHIVVGTPGRLCDHIRRGALDISALKVAVLDEADEMLDLGFREDLEFILQSAATDRRTLLFSATVRPEIAQLAKSYQRDAKRISTAAEREQHLDIEYRAFAVDPGDRENAIVNVLRFYESSRALVFCGTRATVNHLTARFVNRGFPVVALSGELSQQERSHALQAMRDGRARVCIATDVAARGIDLPGLDLVIHADLPTNKETLLHRSGRTGRAGNKGTSALIVPVNARKKAERLLGWANIAAIWGAAPSAEEVLARDAERMIADPALHAPVEESETEALAALMALPPRALAAGFYRLWAAGRSAPEDLRPAGDGAKRERSEFGPSFWISLPVGHEQRAEARWLLPMLCRSGDLTRTDIGAIRVGREETAVQISTTAEDRFFGAIGAAGTLEDGIPVTRMAKAPEGLPGNPDAAPRPARKPYEGKPRSDEGAPRAYERKEAAPRATTWSPAPATGPSDTGEAPRKPRHKAAARAEGPAGPHAAKSGWAKPKPKPDTASKGPAKPGAKYGTRSDRPDSGAKPWKPKGS</sequence>
<dbReference type="Pfam" id="PF00271">
    <property type="entry name" value="Helicase_C"/>
    <property type="match status" value="1"/>
</dbReference>